<protein>
    <submittedName>
        <fullName evidence="2">Uncharacterized protein</fullName>
    </submittedName>
</protein>
<gene>
    <name evidence="2" type="ORF">GIB67_008590</name>
</gene>
<proteinExistence type="predicted"/>
<dbReference type="AlphaFoldDB" id="A0A7J7M4Q8"/>
<name>A0A7J7M4Q8_9MAGN</name>
<feature type="region of interest" description="Disordered" evidence="1">
    <location>
        <begin position="1"/>
        <end position="23"/>
    </location>
</feature>
<keyword evidence="3" id="KW-1185">Reference proteome</keyword>
<evidence type="ECO:0000313" key="2">
    <source>
        <dbReference type="EMBL" id="KAF6149869.1"/>
    </source>
</evidence>
<reference evidence="2 3" key="1">
    <citation type="journal article" date="2020" name="IScience">
        <title>Genome Sequencing of the Endangered Kingdonia uniflora (Circaeasteraceae, Ranunculales) Reveals Potential Mechanisms of Evolutionary Specialization.</title>
        <authorList>
            <person name="Sun Y."/>
            <person name="Deng T."/>
            <person name="Zhang A."/>
            <person name="Moore M.J."/>
            <person name="Landis J.B."/>
            <person name="Lin N."/>
            <person name="Zhang H."/>
            <person name="Zhang X."/>
            <person name="Huang J."/>
            <person name="Zhang X."/>
            <person name="Sun H."/>
            <person name="Wang H."/>
        </authorList>
    </citation>
    <scope>NUCLEOTIDE SEQUENCE [LARGE SCALE GENOMIC DNA]</scope>
    <source>
        <strain evidence="2">TB1705</strain>
        <tissue evidence="2">Leaf</tissue>
    </source>
</reference>
<dbReference type="EMBL" id="JACGCM010001775">
    <property type="protein sequence ID" value="KAF6149869.1"/>
    <property type="molecule type" value="Genomic_DNA"/>
</dbReference>
<evidence type="ECO:0000256" key="1">
    <source>
        <dbReference type="SAM" id="MobiDB-lite"/>
    </source>
</evidence>
<comment type="caution">
    <text evidence="2">The sequence shown here is derived from an EMBL/GenBank/DDBJ whole genome shotgun (WGS) entry which is preliminary data.</text>
</comment>
<dbReference type="Proteomes" id="UP000541444">
    <property type="component" value="Unassembled WGS sequence"/>
</dbReference>
<sequence>MPMQMETASPIQNHNPFTSTAINGSSVTRQKAYVPPYKLFDDLNVFGNVSRGLKATNNPFPNFSGCLVKVWLVEGYDTFSDLM</sequence>
<evidence type="ECO:0000313" key="3">
    <source>
        <dbReference type="Proteomes" id="UP000541444"/>
    </source>
</evidence>
<organism evidence="2 3">
    <name type="scientific">Kingdonia uniflora</name>
    <dbReference type="NCBI Taxonomy" id="39325"/>
    <lineage>
        <taxon>Eukaryota</taxon>
        <taxon>Viridiplantae</taxon>
        <taxon>Streptophyta</taxon>
        <taxon>Embryophyta</taxon>
        <taxon>Tracheophyta</taxon>
        <taxon>Spermatophyta</taxon>
        <taxon>Magnoliopsida</taxon>
        <taxon>Ranunculales</taxon>
        <taxon>Circaeasteraceae</taxon>
        <taxon>Kingdonia</taxon>
    </lineage>
</organism>
<accession>A0A7J7M4Q8</accession>